<dbReference type="AlphaFoldDB" id="A0A8K1C3E9"/>
<dbReference type="OrthoDB" id="93876at2759"/>
<sequence length="170" mass="19230">MPYESFATEQVVKITEVVQDPTTNAWMYMVRVQRGGIRVCDEEEEDGFSHEYMISRRFSEFKQLHTELAPIMGDKLTPLPADGLMTLIMADNEELLNTRKEVLEQILLDILNHQDAKELPEVLEFLGFESLGAKIMPPLFNSGQCVGSIRNTSSPCWTTMNPSRSSIVSS</sequence>
<evidence type="ECO:0000313" key="3">
    <source>
        <dbReference type="Proteomes" id="UP000794436"/>
    </source>
</evidence>
<dbReference type="Pfam" id="PF00787">
    <property type="entry name" value="PX"/>
    <property type="match status" value="1"/>
</dbReference>
<comment type="caution">
    <text evidence="2">The sequence shown here is derived from an EMBL/GenBank/DDBJ whole genome shotgun (WGS) entry which is preliminary data.</text>
</comment>
<dbReference type="CDD" id="cd06093">
    <property type="entry name" value="PX_domain"/>
    <property type="match status" value="1"/>
</dbReference>
<dbReference type="InterPro" id="IPR036871">
    <property type="entry name" value="PX_dom_sf"/>
</dbReference>
<dbReference type="SUPFAM" id="SSF64268">
    <property type="entry name" value="PX domain"/>
    <property type="match status" value="1"/>
</dbReference>
<dbReference type="EMBL" id="SPLM01000147">
    <property type="protein sequence ID" value="TMW55700.1"/>
    <property type="molecule type" value="Genomic_DNA"/>
</dbReference>
<evidence type="ECO:0000313" key="2">
    <source>
        <dbReference type="EMBL" id="TMW55700.1"/>
    </source>
</evidence>
<accession>A0A8K1C3E9</accession>
<organism evidence="2 3">
    <name type="scientific">Pythium oligandrum</name>
    <name type="common">Mycoparasitic fungus</name>
    <dbReference type="NCBI Taxonomy" id="41045"/>
    <lineage>
        <taxon>Eukaryota</taxon>
        <taxon>Sar</taxon>
        <taxon>Stramenopiles</taxon>
        <taxon>Oomycota</taxon>
        <taxon>Peronosporomycetes</taxon>
        <taxon>Pythiales</taxon>
        <taxon>Pythiaceae</taxon>
        <taxon>Pythium</taxon>
    </lineage>
</organism>
<dbReference type="InterPro" id="IPR001683">
    <property type="entry name" value="PX_dom"/>
</dbReference>
<gene>
    <name evidence="2" type="ORF">Poli38472_010582</name>
</gene>
<keyword evidence="3" id="KW-1185">Reference proteome</keyword>
<dbReference type="GO" id="GO:0035091">
    <property type="term" value="F:phosphatidylinositol binding"/>
    <property type="evidence" value="ECO:0007669"/>
    <property type="project" value="InterPro"/>
</dbReference>
<protein>
    <recommendedName>
        <fullName evidence="1">PX domain-containing protein</fullName>
    </recommendedName>
</protein>
<proteinExistence type="predicted"/>
<dbReference type="Gene3D" id="3.30.1520.10">
    <property type="entry name" value="Phox-like domain"/>
    <property type="match status" value="1"/>
</dbReference>
<reference evidence="2" key="1">
    <citation type="submission" date="2019-03" db="EMBL/GenBank/DDBJ databases">
        <title>Long read genome sequence of the mycoparasitic Pythium oligandrum ATCC 38472 isolated from sugarbeet rhizosphere.</title>
        <authorList>
            <person name="Gaulin E."/>
        </authorList>
    </citation>
    <scope>NUCLEOTIDE SEQUENCE</scope>
    <source>
        <strain evidence="2">ATCC 38472_TT</strain>
    </source>
</reference>
<feature type="domain" description="PX" evidence="1">
    <location>
        <begin position="6"/>
        <end position="133"/>
    </location>
</feature>
<name>A0A8K1C3E9_PYTOL</name>
<evidence type="ECO:0000259" key="1">
    <source>
        <dbReference type="PROSITE" id="PS50195"/>
    </source>
</evidence>
<dbReference type="Proteomes" id="UP000794436">
    <property type="component" value="Unassembled WGS sequence"/>
</dbReference>
<dbReference type="PROSITE" id="PS50195">
    <property type="entry name" value="PX"/>
    <property type="match status" value="1"/>
</dbReference>